<dbReference type="Proteomes" id="UP000886751">
    <property type="component" value="Unassembled WGS sequence"/>
</dbReference>
<proteinExistence type="predicted"/>
<name>A0A9D1XZL8_9FIRM</name>
<evidence type="ECO:0000313" key="2">
    <source>
        <dbReference type="EMBL" id="HIX94319.1"/>
    </source>
</evidence>
<dbReference type="InterPro" id="IPR025436">
    <property type="entry name" value="DUF4179"/>
</dbReference>
<dbReference type="EMBL" id="DXEI01000043">
    <property type="protein sequence ID" value="HIX94319.1"/>
    <property type="molecule type" value="Genomic_DNA"/>
</dbReference>
<evidence type="ECO:0000313" key="3">
    <source>
        <dbReference type="Proteomes" id="UP000886751"/>
    </source>
</evidence>
<dbReference type="AlphaFoldDB" id="A0A9D1XZL8"/>
<dbReference type="Pfam" id="PF13786">
    <property type="entry name" value="DUF4179"/>
    <property type="match status" value="1"/>
</dbReference>
<reference evidence="2" key="2">
    <citation type="submission" date="2021-04" db="EMBL/GenBank/DDBJ databases">
        <authorList>
            <person name="Gilroy R."/>
        </authorList>
    </citation>
    <scope>NUCLEOTIDE SEQUENCE</scope>
    <source>
        <strain evidence="2">ChiHecec2B26-7398</strain>
    </source>
</reference>
<gene>
    <name evidence="2" type="ORF">H9846_02555</name>
</gene>
<evidence type="ECO:0000259" key="1">
    <source>
        <dbReference type="Pfam" id="PF13786"/>
    </source>
</evidence>
<organism evidence="2 3">
    <name type="scientific">Candidatus Gemmiger excrementipullorum</name>
    <dbReference type="NCBI Taxonomy" id="2838610"/>
    <lineage>
        <taxon>Bacteria</taxon>
        <taxon>Bacillati</taxon>
        <taxon>Bacillota</taxon>
        <taxon>Clostridia</taxon>
        <taxon>Eubacteriales</taxon>
        <taxon>Gemmiger</taxon>
    </lineage>
</organism>
<reference evidence="2" key="1">
    <citation type="journal article" date="2021" name="PeerJ">
        <title>Extensive microbial diversity within the chicken gut microbiome revealed by metagenomics and culture.</title>
        <authorList>
            <person name="Gilroy R."/>
            <person name="Ravi A."/>
            <person name="Getino M."/>
            <person name="Pursley I."/>
            <person name="Horton D.L."/>
            <person name="Alikhan N.F."/>
            <person name="Baker D."/>
            <person name="Gharbi K."/>
            <person name="Hall N."/>
            <person name="Watson M."/>
            <person name="Adriaenssens E.M."/>
            <person name="Foster-Nyarko E."/>
            <person name="Jarju S."/>
            <person name="Secka A."/>
            <person name="Antonio M."/>
            <person name="Oren A."/>
            <person name="Chaudhuri R.R."/>
            <person name="La Ragione R."/>
            <person name="Hildebrand F."/>
            <person name="Pallen M.J."/>
        </authorList>
    </citation>
    <scope>NUCLEOTIDE SEQUENCE</scope>
    <source>
        <strain evidence="2">ChiHecec2B26-7398</strain>
    </source>
</reference>
<accession>A0A9D1XZL8</accession>
<feature type="domain" description="DUF4179" evidence="1">
    <location>
        <begin position="56"/>
        <end position="143"/>
    </location>
</feature>
<protein>
    <submittedName>
        <fullName evidence="2">DUF4179 domain-containing protein</fullName>
    </submittedName>
</protein>
<comment type="caution">
    <text evidence="2">The sequence shown here is derived from an EMBL/GenBank/DDBJ whole genome shotgun (WGS) entry which is preliminary data.</text>
</comment>
<sequence length="391" mass="42331">MRKNHYDPSLLRELDALDLPAAPLEAGEADRVLALAGGRVHAANGPAKRAPRRVWRWVRGGAAAAAACVLVLGSVNFVDPAFAESLPLVGSVFSWLNRSEDARLRSEQLNQYADTVGQTAESADAAYTVTLGQVYRDEDWLRLSLVLTAGDDSLDGFDTIRADADGSMPADTRDASGTLVLGNGGAIMQEGQGWFTRRPDGSFVMGLNYPLFLDEWTPEELTGQTVTLGLHGLVACNTEIVAQTTHEWGGGLTQMEYHDETPLEGDYTLTFTMPAPSTEGVRSYTGPQEQNGVTLHSLTATPAAAKLDIQVPADGSIQLKLTTEDGTLLKQERGEGVYVDENDPTSDVRWTHYFDTVPEDCRTVTVTVYDVTDYDAPDGYEILAEFTVPLA</sequence>